<dbReference type="InterPro" id="IPR050922">
    <property type="entry name" value="LytR/CpsA/Psr_CW_biosynth"/>
</dbReference>
<evidence type="ECO:0000313" key="4">
    <source>
        <dbReference type="EMBL" id="MFD1322081.1"/>
    </source>
</evidence>
<dbReference type="PANTHER" id="PTHR33392:SF6">
    <property type="entry name" value="POLYISOPRENYL-TEICHOIC ACID--PEPTIDOGLYCAN TEICHOIC ACID TRANSFERASE TAGU"/>
    <property type="match status" value="1"/>
</dbReference>
<keyword evidence="2" id="KW-0812">Transmembrane</keyword>
<dbReference type="Pfam" id="PF03816">
    <property type="entry name" value="LytR_cpsA_psr"/>
    <property type="match status" value="1"/>
</dbReference>
<keyword evidence="5" id="KW-1185">Reference proteome</keyword>
<gene>
    <name evidence="4" type="ORF">ACFQ4H_13350</name>
</gene>
<keyword evidence="2" id="KW-1133">Transmembrane helix</keyword>
<evidence type="ECO:0000313" key="5">
    <source>
        <dbReference type="Proteomes" id="UP001597260"/>
    </source>
</evidence>
<dbReference type="PANTHER" id="PTHR33392">
    <property type="entry name" value="POLYISOPRENYL-TEICHOIC ACID--PEPTIDOGLYCAN TEICHOIC ACID TRANSFERASE TAGU"/>
    <property type="match status" value="1"/>
</dbReference>
<dbReference type="Proteomes" id="UP001597260">
    <property type="component" value="Unassembled WGS sequence"/>
</dbReference>
<dbReference type="NCBIfam" id="TIGR00350">
    <property type="entry name" value="lytR_cpsA_psr"/>
    <property type="match status" value="1"/>
</dbReference>
<evidence type="ECO:0000256" key="2">
    <source>
        <dbReference type="SAM" id="Phobius"/>
    </source>
</evidence>
<proteinExistence type="inferred from homology"/>
<accession>A0ABW3YCM3</accession>
<feature type="transmembrane region" description="Helical" evidence="2">
    <location>
        <begin position="39"/>
        <end position="59"/>
    </location>
</feature>
<feature type="domain" description="Cell envelope-related transcriptional attenuator" evidence="3">
    <location>
        <begin position="111"/>
        <end position="266"/>
    </location>
</feature>
<reference evidence="5" key="1">
    <citation type="journal article" date="2019" name="Int. J. Syst. Evol. Microbiol.">
        <title>The Global Catalogue of Microorganisms (GCM) 10K type strain sequencing project: providing services to taxonomists for standard genome sequencing and annotation.</title>
        <authorList>
            <consortium name="The Broad Institute Genomics Platform"/>
            <consortium name="The Broad Institute Genome Sequencing Center for Infectious Disease"/>
            <person name="Wu L."/>
            <person name="Ma J."/>
        </authorList>
    </citation>
    <scope>NUCLEOTIDE SEQUENCE [LARGE SCALE GENOMIC DNA]</scope>
    <source>
        <strain evidence="5">JCM 31037</strain>
    </source>
</reference>
<comment type="caution">
    <text evidence="4">The sequence shown here is derived from an EMBL/GenBank/DDBJ whole genome shotgun (WGS) entry which is preliminary data.</text>
</comment>
<protein>
    <submittedName>
        <fullName evidence="4">LCP family protein</fullName>
    </submittedName>
</protein>
<dbReference type="Gene3D" id="3.40.630.190">
    <property type="entry name" value="LCP protein"/>
    <property type="match status" value="1"/>
</dbReference>
<comment type="similarity">
    <text evidence="1">Belongs to the LytR/CpsA/Psr (LCP) family.</text>
</comment>
<dbReference type="InterPro" id="IPR004474">
    <property type="entry name" value="LytR_CpsA_psr"/>
</dbReference>
<keyword evidence="2" id="KW-0472">Membrane</keyword>
<organism evidence="4 5">
    <name type="scientific">Micromonospora sonneratiae</name>
    <dbReference type="NCBI Taxonomy" id="1184706"/>
    <lineage>
        <taxon>Bacteria</taxon>
        <taxon>Bacillati</taxon>
        <taxon>Actinomycetota</taxon>
        <taxon>Actinomycetes</taxon>
        <taxon>Micromonosporales</taxon>
        <taxon>Micromonosporaceae</taxon>
        <taxon>Micromonospora</taxon>
    </lineage>
</organism>
<evidence type="ECO:0000259" key="3">
    <source>
        <dbReference type="Pfam" id="PF03816"/>
    </source>
</evidence>
<sequence length="365" mass="39200">MIEDDLRASFARHETLTPDAGPVRDAINSTAVRRRRRRFVTRMAGAAVAVLVAVSMPVLGRTLMAAPTPVPETVGSVPTADPSAAALPDSALNFLLIGVDGEAGGRDVSDRADSVLIVHVPRDRSRMYLVSLPRDLGVEIPGHGFGKLNAAFFHGSHRPGTRSDLRGGARLTVQTVTNLTGLRFDGSATLTFSGLRGITDAVGGVRLCLPRKVQSVHTKRVFPAGCQQLDGAASLDLLRQRYRLSEGAHERDRNGQRFTRAILTKVSPTSDGLDLARSMAILAAVDDGVVLDTGTLPMAGLFAALQRTSTVDPVGIGWTYRAESKDGQIFERLDPLVSGSLFEALRRDTLAAWTAQHPAQLTRWQ</sequence>
<dbReference type="EMBL" id="JBHTMP010000017">
    <property type="protein sequence ID" value="MFD1322081.1"/>
    <property type="molecule type" value="Genomic_DNA"/>
</dbReference>
<dbReference type="RefSeq" id="WP_377570597.1">
    <property type="nucleotide sequence ID" value="NZ_JBHTMP010000017.1"/>
</dbReference>
<name>A0ABW3YCM3_9ACTN</name>
<evidence type="ECO:0000256" key="1">
    <source>
        <dbReference type="ARBA" id="ARBA00006068"/>
    </source>
</evidence>